<dbReference type="GeneID" id="102604603"/>
<dbReference type="KEGG" id="sot:102604603"/>
<accession>M1A954</accession>
<evidence type="ECO:0000256" key="1">
    <source>
        <dbReference type="ARBA" id="ARBA00022860"/>
    </source>
</evidence>
<dbReference type="InParanoid" id="M1A954"/>
<evidence type="ECO:0000313" key="5">
    <source>
        <dbReference type="EnsemblPlants" id="PGSC0003DMT400017589"/>
    </source>
</evidence>
<organism evidence="5 6">
    <name type="scientific">Solanum tuberosum</name>
    <name type="common">Potato</name>
    <dbReference type="NCBI Taxonomy" id="4113"/>
    <lineage>
        <taxon>Eukaryota</taxon>
        <taxon>Viridiplantae</taxon>
        <taxon>Streptophyta</taxon>
        <taxon>Embryophyta</taxon>
        <taxon>Tracheophyta</taxon>
        <taxon>Spermatophyta</taxon>
        <taxon>Magnoliopsida</taxon>
        <taxon>eudicotyledons</taxon>
        <taxon>Gunneridae</taxon>
        <taxon>Pentapetalae</taxon>
        <taxon>asterids</taxon>
        <taxon>lamiids</taxon>
        <taxon>Solanales</taxon>
        <taxon>Solanaceae</taxon>
        <taxon>Solanoideae</taxon>
        <taxon>Solaneae</taxon>
        <taxon>Solanum</taxon>
    </lineage>
</organism>
<dbReference type="FunCoup" id="M1A954">
    <property type="interactions" value="750"/>
</dbReference>
<dbReference type="AlphaFoldDB" id="M1A954"/>
<dbReference type="PANTHER" id="PTHR32295">
    <property type="entry name" value="IQ-DOMAIN 5-RELATED"/>
    <property type="match status" value="1"/>
</dbReference>
<keyword evidence="6" id="KW-1185">Reference proteome</keyword>
<comment type="similarity">
    <text evidence="2">Belongs to the IQD family.</text>
</comment>
<dbReference type="PROSITE" id="PS50096">
    <property type="entry name" value="IQ"/>
    <property type="match status" value="2"/>
</dbReference>
<dbReference type="GO" id="GO:0005516">
    <property type="term" value="F:calmodulin binding"/>
    <property type="evidence" value="ECO:0007669"/>
    <property type="project" value="UniProtKB-KW"/>
</dbReference>
<proteinExistence type="inferred from homology"/>
<dbReference type="RefSeq" id="XP_006345487.1">
    <property type="nucleotide sequence ID" value="XM_006345425.2"/>
</dbReference>
<dbReference type="Proteomes" id="UP000011115">
    <property type="component" value="Unassembled WGS sequence"/>
</dbReference>
<evidence type="ECO:0000256" key="3">
    <source>
        <dbReference type="ARBA" id="ARBA00024378"/>
    </source>
</evidence>
<dbReference type="Pfam" id="PF00612">
    <property type="entry name" value="IQ"/>
    <property type="match status" value="1"/>
</dbReference>
<reference evidence="6" key="1">
    <citation type="journal article" date="2011" name="Nature">
        <title>Genome sequence and analysis of the tuber crop potato.</title>
        <authorList>
            <consortium name="The Potato Genome Sequencing Consortium"/>
        </authorList>
    </citation>
    <scope>NUCLEOTIDE SEQUENCE [LARGE SCALE GENOMIC DNA]</scope>
    <source>
        <strain evidence="6">cv. DM1-3 516 R44</strain>
    </source>
</reference>
<dbReference type="PaxDb" id="4113-PGSC0003DMT400017589"/>
<name>M1A954_SOLTU</name>
<comment type="subunit">
    <text evidence="3">Binds to multiple calmodulin (CaM) in the presence of Ca(2+) and CaM-like proteins.</text>
</comment>
<sequence length="430" mass="49965">MAKKKSWFNLLKTFFVSGSESRLDKGKRKGWVFTRLKIRRLVATSALSPPRERRHQKAEEKHNKHAIKVDVETINESNADAETPIVEAEIATFKEGTESICHRPKNETLVLSKMTIHGQETKYFYLYERRIENLAAIKIQTAFRSYLARKALRALKGLVRLQAIVRGRAVRRQAIATLRSLQSIVNIQSEVCAKRCDNQVKTTVHCQENTLLDLGEKDIKIDLNSQKRWDNRYLSKEEANKMFSSKREAAIKRERIREYWLSHRRSTESDVNGRRRYWLEQWVDAQLAKRDDLKNVDTLFSARNREEFERKEMKPKSSLRQYHTDQELVSPVYVPRRSFHHRRQKSSGDHDNTFMGSPSIPTYMAATESAKAKARSMSSPRLRPINTDVYSEINSPLQVQTISPYLLSTAMPRSQVGLEVFLASHKDHHA</sequence>
<dbReference type="eggNOG" id="ENOG502QVDD">
    <property type="taxonomic scope" value="Eukaryota"/>
</dbReference>
<reference evidence="5" key="2">
    <citation type="submission" date="2015-06" db="UniProtKB">
        <authorList>
            <consortium name="EnsemblPlants"/>
        </authorList>
    </citation>
    <scope>IDENTIFICATION</scope>
    <source>
        <strain evidence="5">DM1-3 516 R44</strain>
    </source>
</reference>
<dbReference type="CDD" id="cd23767">
    <property type="entry name" value="IQCD"/>
    <property type="match status" value="1"/>
</dbReference>
<dbReference type="Pfam" id="PF13178">
    <property type="entry name" value="DUF4005"/>
    <property type="match status" value="1"/>
</dbReference>
<evidence type="ECO:0000313" key="6">
    <source>
        <dbReference type="Proteomes" id="UP000011115"/>
    </source>
</evidence>
<evidence type="ECO:0000259" key="4">
    <source>
        <dbReference type="Pfam" id="PF13178"/>
    </source>
</evidence>
<dbReference type="Gramene" id="PGSC0003DMT400017589">
    <property type="protein sequence ID" value="PGSC0003DMT400017589"/>
    <property type="gene ID" value="PGSC0003DMG400006824"/>
</dbReference>
<keyword evidence="1" id="KW-0112">Calmodulin-binding</keyword>
<dbReference type="OrthoDB" id="696085at2759"/>
<evidence type="ECO:0000256" key="2">
    <source>
        <dbReference type="ARBA" id="ARBA00024341"/>
    </source>
</evidence>
<protein>
    <submittedName>
        <fullName evidence="5">IQ-domain 11</fullName>
    </submittedName>
</protein>
<dbReference type="OMA" id="GDHDNTF"/>
<dbReference type="HOGENOM" id="CLU_024547_0_0_1"/>
<dbReference type="EnsemblPlants" id="PGSC0003DMT400017589">
    <property type="protein sequence ID" value="PGSC0003DMT400017589"/>
    <property type="gene ID" value="PGSC0003DMG400006824"/>
</dbReference>
<feature type="domain" description="DUF4005" evidence="4">
    <location>
        <begin position="351"/>
        <end position="387"/>
    </location>
</feature>
<dbReference type="InterPro" id="IPR025064">
    <property type="entry name" value="DUF4005"/>
</dbReference>
<dbReference type="Gene3D" id="1.20.5.190">
    <property type="match status" value="1"/>
</dbReference>
<dbReference type="InterPro" id="IPR000048">
    <property type="entry name" value="IQ_motif_EF-hand-BS"/>
</dbReference>
<gene>
    <name evidence="5" type="primary">LOC102604603</name>
</gene>
<dbReference type="PANTHER" id="PTHR32295:SF41">
    <property type="entry name" value="PROTEIN IQ-DOMAIN 11"/>
    <property type="match status" value="1"/>
</dbReference>